<dbReference type="InterPro" id="IPR012336">
    <property type="entry name" value="Thioredoxin-like_fold"/>
</dbReference>
<protein>
    <recommendedName>
        <fullName evidence="1">Thioredoxin-like fold domain-containing protein</fullName>
    </recommendedName>
</protein>
<proteinExistence type="predicted"/>
<accession>A0A2M6W209</accession>
<comment type="caution">
    <text evidence="2">The sequence shown here is derived from an EMBL/GenBank/DDBJ whole genome shotgun (WGS) entry which is preliminary data.</text>
</comment>
<evidence type="ECO:0000313" key="2">
    <source>
        <dbReference type="EMBL" id="PIT86837.1"/>
    </source>
</evidence>
<gene>
    <name evidence="2" type="ORF">COU33_00945</name>
</gene>
<sequence length="217" mass="24053">MPQTKHLLLIFVPALIIVGTALFVRVIQYKPLYPTQEQLTEYNDNSLHIPILAGDPILGNKKAPITIIAFEDFACPACKTQSDILKQLLEKHPNDVKLIWKGLPVTTFPHNSRESHLASFCAHEQGLFEPFKDFAFANSDNLSSSIVQAIIEQLPNVDSQGMTTCLTSDRPETYILQTEQIATDIGIQTVPTIFVNNKQVTPPTTLGGWEVSLGLVE</sequence>
<organism evidence="2 3">
    <name type="scientific">Candidatus Magasanikbacteria bacterium CG10_big_fil_rev_8_21_14_0_10_43_6</name>
    <dbReference type="NCBI Taxonomy" id="1974650"/>
    <lineage>
        <taxon>Bacteria</taxon>
        <taxon>Candidatus Magasanikiibacteriota</taxon>
    </lineage>
</organism>
<reference evidence="3" key="1">
    <citation type="submission" date="2017-09" db="EMBL/GenBank/DDBJ databases">
        <title>Depth-based differentiation of microbial function through sediment-hosted aquifers and enrichment of novel symbionts in the deep terrestrial subsurface.</title>
        <authorList>
            <person name="Probst A.J."/>
            <person name="Ladd B."/>
            <person name="Jarett J.K."/>
            <person name="Geller-Mcgrath D.E."/>
            <person name="Sieber C.M.K."/>
            <person name="Emerson J.B."/>
            <person name="Anantharaman K."/>
            <person name="Thomas B.C."/>
            <person name="Malmstrom R."/>
            <person name="Stieglmeier M."/>
            <person name="Klingl A."/>
            <person name="Woyke T."/>
            <person name="Ryan C.M."/>
            <person name="Banfield J.F."/>
        </authorList>
    </citation>
    <scope>NUCLEOTIDE SEQUENCE [LARGE SCALE GENOMIC DNA]</scope>
</reference>
<dbReference type="EMBL" id="PFBZ01000038">
    <property type="protein sequence ID" value="PIT86837.1"/>
    <property type="molecule type" value="Genomic_DNA"/>
</dbReference>
<dbReference type="Proteomes" id="UP000229362">
    <property type="component" value="Unassembled WGS sequence"/>
</dbReference>
<evidence type="ECO:0000313" key="3">
    <source>
        <dbReference type="Proteomes" id="UP000229362"/>
    </source>
</evidence>
<feature type="domain" description="Thioredoxin-like fold" evidence="1">
    <location>
        <begin position="54"/>
        <end position="206"/>
    </location>
</feature>
<dbReference type="CDD" id="cd02972">
    <property type="entry name" value="DsbA_family"/>
    <property type="match status" value="1"/>
</dbReference>
<dbReference type="Pfam" id="PF13462">
    <property type="entry name" value="Thioredoxin_4"/>
    <property type="match status" value="1"/>
</dbReference>
<name>A0A2M6W209_9BACT</name>
<dbReference type="InterPro" id="IPR036249">
    <property type="entry name" value="Thioredoxin-like_sf"/>
</dbReference>
<dbReference type="SUPFAM" id="SSF52833">
    <property type="entry name" value="Thioredoxin-like"/>
    <property type="match status" value="1"/>
</dbReference>
<evidence type="ECO:0000259" key="1">
    <source>
        <dbReference type="Pfam" id="PF13462"/>
    </source>
</evidence>
<dbReference type="AlphaFoldDB" id="A0A2M6W209"/>
<dbReference type="Gene3D" id="3.40.30.10">
    <property type="entry name" value="Glutaredoxin"/>
    <property type="match status" value="1"/>
</dbReference>